<organism evidence="2 3">
    <name type="scientific">Extremus antarcticus</name>
    <dbReference type="NCBI Taxonomy" id="702011"/>
    <lineage>
        <taxon>Eukaryota</taxon>
        <taxon>Fungi</taxon>
        <taxon>Dikarya</taxon>
        <taxon>Ascomycota</taxon>
        <taxon>Pezizomycotina</taxon>
        <taxon>Dothideomycetes</taxon>
        <taxon>Dothideomycetidae</taxon>
        <taxon>Mycosphaerellales</taxon>
        <taxon>Extremaceae</taxon>
        <taxon>Extremus</taxon>
    </lineage>
</organism>
<dbReference type="Proteomes" id="UP001271007">
    <property type="component" value="Unassembled WGS sequence"/>
</dbReference>
<reference evidence="2" key="1">
    <citation type="submission" date="2023-04" db="EMBL/GenBank/DDBJ databases">
        <title>Black Yeasts Isolated from many extreme environments.</title>
        <authorList>
            <person name="Coleine C."/>
            <person name="Stajich J.E."/>
            <person name="Selbmann L."/>
        </authorList>
    </citation>
    <scope>NUCLEOTIDE SEQUENCE</scope>
    <source>
        <strain evidence="2">CCFEE 5312</strain>
    </source>
</reference>
<sequence length="479" mass="54565">MFARNTPTRMRSSGVVQSLKSWASKLHPQLPLNAKESQRLLTALTSSFRQQLDQAHPTRVPGEDSKAIKSKGGSSPSGHRELHASSVDSADRHLTSILTNPLLARSYATSRPVLRDYASAQESFLRDPFQDTVELLEEYHKHGAATIPIAALCLEKYHAQLDMLSEHDRAKVVDRRRAGTRTLEWLWQSGLHDTDGFVEDHRLINSMISLVLDEGNEEVLWKWLATDAKLGSQDRDFASGRLFMGTVNKKKQHFYQYRWKGRVFGQMVKALLDRGRRFKSADAALDAIVRYREALPDLPLAQTITIFKKAVDADGAHWTNTNVAKFDRFVQLGSNSGEVEILMQNFQGLMNLHHPKYPAYQPYFEVLKQIFSSNPPPGSAILLDYMERPRQGQSQVYFFMRLLRTAVMLREDGLPSEADWVIRQAERLCPELIQYVDTDLEKQERDLHKVREAHMDTVPALTDHENNSAAVRVPFPSFT</sequence>
<dbReference type="EMBL" id="JAWDJX010000042">
    <property type="protein sequence ID" value="KAK3049143.1"/>
    <property type="molecule type" value="Genomic_DNA"/>
</dbReference>
<keyword evidence="3" id="KW-1185">Reference proteome</keyword>
<evidence type="ECO:0000256" key="1">
    <source>
        <dbReference type="SAM" id="MobiDB-lite"/>
    </source>
</evidence>
<feature type="compositionally biased region" description="Basic and acidic residues" evidence="1">
    <location>
        <begin position="78"/>
        <end position="89"/>
    </location>
</feature>
<dbReference type="AlphaFoldDB" id="A0AAJ0DFG6"/>
<evidence type="ECO:0000313" key="2">
    <source>
        <dbReference type="EMBL" id="KAK3049143.1"/>
    </source>
</evidence>
<feature type="region of interest" description="Disordered" evidence="1">
    <location>
        <begin position="51"/>
        <end position="89"/>
    </location>
</feature>
<accession>A0AAJ0DFG6</accession>
<name>A0AAJ0DFG6_9PEZI</name>
<proteinExistence type="predicted"/>
<comment type="caution">
    <text evidence="2">The sequence shown here is derived from an EMBL/GenBank/DDBJ whole genome shotgun (WGS) entry which is preliminary data.</text>
</comment>
<protein>
    <submittedName>
        <fullName evidence="2">Uncharacterized protein</fullName>
    </submittedName>
</protein>
<gene>
    <name evidence="2" type="ORF">LTR09_009562</name>
</gene>
<evidence type="ECO:0000313" key="3">
    <source>
        <dbReference type="Proteomes" id="UP001271007"/>
    </source>
</evidence>